<evidence type="ECO:0000313" key="1">
    <source>
        <dbReference type="EMBL" id="MBW8487176.1"/>
    </source>
</evidence>
<dbReference type="InterPro" id="IPR029063">
    <property type="entry name" value="SAM-dependent_MTases_sf"/>
</dbReference>
<evidence type="ECO:0000313" key="2">
    <source>
        <dbReference type="Proteomes" id="UP000774570"/>
    </source>
</evidence>
<dbReference type="RefSeq" id="WP_220170417.1">
    <property type="nucleotide sequence ID" value="NZ_JAIBOA010000031.1"/>
</dbReference>
<gene>
    <name evidence="1" type="ORF">K1Y72_32765</name>
</gene>
<keyword evidence="2" id="KW-1185">Reference proteome</keyword>
<keyword evidence="1" id="KW-0808">Transferase</keyword>
<dbReference type="Proteomes" id="UP000774570">
    <property type="component" value="Unassembled WGS sequence"/>
</dbReference>
<organism evidence="1 2">
    <name type="scientific">Actinomadura parmotrematis</name>
    <dbReference type="NCBI Taxonomy" id="2864039"/>
    <lineage>
        <taxon>Bacteria</taxon>
        <taxon>Bacillati</taxon>
        <taxon>Actinomycetota</taxon>
        <taxon>Actinomycetes</taxon>
        <taxon>Streptosporangiales</taxon>
        <taxon>Thermomonosporaceae</taxon>
        <taxon>Actinomadura</taxon>
    </lineage>
</organism>
<dbReference type="Gene3D" id="3.40.50.150">
    <property type="entry name" value="Vaccinia Virus protein VP39"/>
    <property type="match status" value="1"/>
</dbReference>
<dbReference type="EMBL" id="JAIBOA010000031">
    <property type="protein sequence ID" value="MBW8487176.1"/>
    <property type="molecule type" value="Genomic_DNA"/>
</dbReference>
<keyword evidence="1" id="KW-0489">Methyltransferase</keyword>
<dbReference type="Pfam" id="PF04672">
    <property type="entry name" value="Methyltransf_19"/>
    <property type="match status" value="1"/>
</dbReference>
<accession>A0ABS7G383</accession>
<proteinExistence type="predicted"/>
<dbReference type="InterPro" id="IPR006764">
    <property type="entry name" value="SAM_dep_MeTrfase_SAV2177_type"/>
</dbReference>
<protein>
    <submittedName>
        <fullName evidence="1">SAM-dependent methyltransferase</fullName>
    </submittedName>
</protein>
<dbReference type="PIRSF" id="PIRSF017393">
    <property type="entry name" value="MTase_SAV2177"/>
    <property type="match status" value="1"/>
</dbReference>
<sequence length="285" mass="30796">MGEQGKKAWELPDVGSLPEAANPRIDTSVPHSARVYDYWLGGKDNFPADRAMADQVERSVPTVRVAVRENRAFLGRAVRHLVREAGVDQFLDIGAGLPSVGNVHEVAQAETPAARVVYVDNDPIVLAHARSLLVGTPEGRTAYLDADLRDPAAILADPVLRRTLDFDRPIGLILVATLHFLVDEERPAAIIGTLLDALPPGSFFAASHVTPEHDPVGVGGLVEIYNRSGISGQARTRREFTDLAFAGLELLDPGVTLVSEWRPDGDGPRPTADQVNWYAGVARKP</sequence>
<dbReference type="GO" id="GO:0008168">
    <property type="term" value="F:methyltransferase activity"/>
    <property type="evidence" value="ECO:0007669"/>
    <property type="project" value="UniProtKB-KW"/>
</dbReference>
<name>A0ABS7G383_9ACTN</name>
<dbReference type="GO" id="GO:0032259">
    <property type="term" value="P:methylation"/>
    <property type="evidence" value="ECO:0007669"/>
    <property type="project" value="UniProtKB-KW"/>
</dbReference>
<comment type="caution">
    <text evidence="1">The sequence shown here is derived from an EMBL/GenBank/DDBJ whole genome shotgun (WGS) entry which is preliminary data.</text>
</comment>
<dbReference type="SUPFAM" id="SSF53335">
    <property type="entry name" value="S-adenosyl-L-methionine-dependent methyltransferases"/>
    <property type="match status" value="1"/>
</dbReference>
<reference evidence="1 2" key="1">
    <citation type="submission" date="2021-07" db="EMBL/GenBank/DDBJ databases">
        <title>Actinomadura sp. PM05-2 isolated from lichen.</title>
        <authorList>
            <person name="Somphong A."/>
            <person name="Phongsopitanun W."/>
            <person name="Tanasupawat S."/>
            <person name="Peongsungnone V."/>
        </authorList>
    </citation>
    <scope>NUCLEOTIDE SEQUENCE [LARGE SCALE GENOMIC DNA]</scope>
    <source>
        <strain evidence="1 2">PM05-2</strain>
    </source>
</reference>